<dbReference type="GO" id="GO:0016052">
    <property type="term" value="P:carbohydrate catabolic process"/>
    <property type="evidence" value="ECO:0007669"/>
    <property type="project" value="TreeGrafter"/>
</dbReference>
<dbReference type="EMBL" id="LDJR01000056">
    <property type="protein sequence ID" value="OAK68361.1"/>
    <property type="molecule type" value="Genomic_DNA"/>
</dbReference>
<comment type="caution">
    <text evidence="5">The sequence shown here is derived from an EMBL/GenBank/DDBJ whole genome shotgun (WGS) entry which is preliminary data.</text>
</comment>
<dbReference type="Pfam" id="PF13378">
    <property type="entry name" value="MR_MLE_C"/>
    <property type="match status" value="1"/>
</dbReference>
<proteinExistence type="predicted"/>
<dbReference type="PANTHER" id="PTHR13794:SF58">
    <property type="entry name" value="MITOCHONDRIAL ENOLASE SUPERFAMILY MEMBER 1"/>
    <property type="match status" value="1"/>
</dbReference>
<name>A0A177ZK43_9BACI</name>
<dbReference type="InterPro" id="IPR046945">
    <property type="entry name" value="RHMD-like"/>
</dbReference>
<dbReference type="GO" id="GO:0000287">
    <property type="term" value="F:magnesium ion binding"/>
    <property type="evidence" value="ECO:0007669"/>
    <property type="project" value="TreeGrafter"/>
</dbReference>
<gene>
    <name evidence="5" type="ORF">ABB05_14795</name>
</gene>
<dbReference type="SUPFAM" id="SSF51604">
    <property type="entry name" value="Enolase C-terminal domain-like"/>
    <property type="match status" value="1"/>
</dbReference>
<keyword evidence="3" id="KW-0460">Magnesium</keyword>
<dbReference type="SFLD" id="SFLDG00179">
    <property type="entry name" value="mandelate_racemase"/>
    <property type="match status" value="1"/>
</dbReference>
<dbReference type="Gene3D" id="3.30.390.10">
    <property type="entry name" value="Enolase-like, N-terminal domain"/>
    <property type="match status" value="1"/>
</dbReference>
<keyword evidence="6" id="KW-1185">Reference proteome</keyword>
<dbReference type="OrthoDB" id="9775391at2"/>
<sequence length="365" mass="41502">MKITNVETYLLDIPLKQRAITDSQTRLESVEFVAVRLDTDEGINGWGFNWNYTKGTRAVQAIIDDTYAPKLIGKDPLMYKTVLRELHYTNHFIGQVGITRVALCAVELAFWDIKLKVANLPLWKYLGPMKDKVKAYNTDGGWLQVTTDELIKDMTALVERGYDAVKMKLGLPDPREDFKRVKAVRKAIGDDIKLMVDVNTVWDLKTSKVWGRKLEELDVYWLEEPMNPFDKKAHAELAQSLDLPIAIGETIYTKYDFRDYIEMGAVDIVQADATKLSGIDEWLDVAALARCYNLEVIPHTNVQQKLHAQLAAATPNVPMVEHCYESIADIWEDPIKVVNGYYTLPDEPGLGCKLTDKVLTEYRIG</sequence>
<dbReference type="InterPro" id="IPR013341">
    <property type="entry name" value="Mandelate_racemase_N_dom"/>
</dbReference>
<comment type="cofactor">
    <cofactor evidence="1">
        <name>Mg(2+)</name>
        <dbReference type="ChEBI" id="CHEBI:18420"/>
    </cofactor>
</comment>
<keyword evidence="2" id="KW-0479">Metal-binding</keyword>
<evidence type="ECO:0000256" key="3">
    <source>
        <dbReference type="ARBA" id="ARBA00022842"/>
    </source>
</evidence>
<dbReference type="Proteomes" id="UP000077881">
    <property type="component" value="Unassembled WGS sequence"/>
</dbReference>
<reference evidence="5 6" key="1">
    <citation type="submission" date="2015-05" db="EMBL/GenBank/DDBJ databases">
        <title>Comparison of genome.</title>
        <authorList>
            <person name="Zheng Z."/>
            <person name="Sun M."/>
        </authorList>
    </citation>
    <scope>NUCLEOTIDE SEQUENCE [LARGE SCALE GENOMIC DNA]</scope>
    <source>
        <strain evidence="5 6">G25-74</strain>
    </source>
</reference>
<feature type="domain" description="Mandelate racemase/muconate lactonizing enzyme C-terminal" evidence="4">
    <location>
        <begin position="147"/>
        <end position="244"/>
    </location>
</feature>
<dbReference type="SFLD" id="SFLDS00001">
    <property type="entry name" value="Enolase"/>
    <property type="match status" value="1"/>
</dbReference>
<evidence type="ECO:0000313" key="5">
    <source>
        <dbReference type="EMBL" id="OAK68361.1"/>
    </source>
</evidence>
<dbReference type="InterPro" id="IPR029065">
    <property type="entry name" value="Enolase_C-like"/>
</dbReference>
<evidence type="ECO:0000256" key="2">
    <source>
        <dbReference type="ARBA" id="ARBA00022723"/>
    </source>
</evidence>
<dbReference type="RefSeq" id="WP_057983392.1">
    <property type="nucleotide sequence ID" value="NZ_JAGGKH010000015.1"/>
</dbReference>
<protein>
    <recommendedName>
        <fullName evidence="4">Mandelate racemase/muconate lactonizing enzyme C-terminal domain-containing protein</fullName>
    </recommendedName>
</protein>
<dbReference type="InterPro" id="IPR036849">
    <property type="entry name" value="Enolase-like_C_sf"/>
</dbReference>
<dbReference type="CDD" id="cd03316">
    <property type="entry name" value="MR_like"/>
    <property type="match status" value="1"/>
</dbReference>
<dbReference type="InterPro" id="IPR029017">
    <property type="entry name" value="Enolase-like_N"/>
</dbReference>
<dbReference type="PANTHER" id="PTHR13794">
    <property type="entry name" value="ENOLASE SUPERFAMILY, MANDELATE RACEMASE"/>
    <property type="match status" value="1"/>
</dbReference>
<evidence type="ECO:0000313" key="6">
    <source>
        <dbReference type="Proteomes" id="UP000077881"/>
    </source>
</evidence>
<accession>A0A177ZK43</accession>
<dbReference type="AlphaFoldDB" id="A0A177ZK43"/>
<dbReference type="Pfam" id="PF02746">
    <property type="entry name" value="MR_MLE_N"/>
    <property type="match status" value="1"/>
</dbReference>
<evidence type="ECO:0000256" key="1">
    <source>
        <dbReference type="ARBA" id="ARBA00001946"/>
    </source>
</evidence>
<dbReference type="GO" id="GO:0016836">
    <property type="term" value="F:hydro-lyase activity"/>
    <property type="evidence" value="ECO:0007669"/>
    <property type="project" value="TreeGrafter"/>
</dbReference>
<dbReference type="STRING" id="217031.ABB05_14795"/>
<dbReference type="PATRIC" id="fig|217031.6.peg.3182"/>
<dbReference type="SUPFAM" id="SSF54826">
    <property type="entry name" value="Enolase N-terminal domain-like"/>
    <property type="match status" value="1"/>
</dbReference>
<evidence type="ECO:0000259" key="4">
    <source>
        <dbReference type="SMART" id="SM00922"/>
    </source>
</evidence>
<dbReference type="SMART" id="SM00922">
    <property type="entry name" value="MR_MLE"/>
    <property type="match status" value="1"/>
</dbReference>
<dbReference type="Gene3D" id="3.20.20.120">
    <property type="entry name" value="Enolase-like C-terminal domain"/>
    <property type="match status" value="1"/>
</dbReference>
<dbReference type="InterPro" id="IPR013342">
    <property type="entry name" value="Mandelate_racemase_C"/>
</dbReference>
<organism evidence="5 6">
    <name type="scientific">Lederbergia galactosidilytica</name>
    <dbReference type="NCBI Taxonomy" id="217031"/>
    <lineage>
        <taxon>Bacteria</taxon>
        <taxon>Bacillati</taxon>
        <taxon>Bacillota</taxon>
        <taxon>Bacilli</taxon>
        <taxon>Bacillales</taxon>
        <taxon>Bacillaceae</taxon>
        <taxon>Lederbergia</taxon>
    </lineage>
</organism>